<dbReference type="PATRIC" id="fig|1317118.6.peg.1517"/>
<dbReference type="STRING" id="1379903.ATO8_07321"/>
<feature type="domain" description="AB hydrolase-1" evidence="2">
    <location>
        <begin position="41"/>
        <end position="268"/>
    </location>
</feature>
<reference evidence="3 4" key="1">
    <citation type="journal article" date="2014" name="Antonie Van Leeuwenhoek">
        <title>Roseivivax atlanticus sp. nov., isolated from surface seawater of the Atlantic Ocean.</title>
        <authorList>
            <person name="Li G."/>
            <person name="Lai Q."/>
            <person name="Liu X."/>
            <person name="Sun F."/>
            <person name="Shao Z."/>
        </authorList>
    </citation>
    <scope>NUCLEOTIDE SEQUENCE [LARGE SCALE GENOMIC DNA]</scope>
    <source>
        <strain evidence="3 4">22II-s10s</strain>
    </source>
</reference>
<dbReference type="InterPro" id="IPR000073">
    <property type="entry name" value="AB_hydrolase_1"/>
</dbReference>
<dbReference type="eggNOG" id="COG2267">
    <property type="taxonomic scope" value="Bacteria"/>
</dbReference>
<gene>
    <name evidence="3" type="ORF">ATO8_07321</name>
</gene>
<accession>W4HNW5</accession>
<dbReference type="InterPro" id="IPR029058">
    <property type="entry name" value="AB_hydrolase_fold"/>
</dbReference>
<evidence type="ECO:0000313" key="3">
    <source>
        <dbReference type="EMBL" id="ETW13821.1"/>
    </source>
</evidence>
<keyword evidence="4" id="KW-1185">Reference proteome</keyword>
<dbReference type="PANTHER" id="PTHR46118:SF4">
    <property type="entry name" value="PROTEIN ABHD11"/>
    <property type="match status" value="1"/>
</dbReference>
<comment type="caution">
    <text evidence="3">The sequence shown here is derived from an EMBL/GenBank/DDBJ whole genome shotgun (WGS) entry which is preliminary data.</text>
</comment>
<dbReference type="Pfam" id="PF12697">
    <property type="entry name" value="Abhydrolase_6"/>
    <property type="match status" value="1"/>
</dbReference>
<protein>
    <submittedName>
        <fullName evidence="3">Alpha/beta hydrolase</fullName>
    </submittedName>
</protein>
<evidence type="ECO:0000256" key="1">
    <source>
        <dbReference type="ARBA" id="ARBA00022801"/>
    </source>
</evidence>
<dbReference type="Gene3D" id="3.40.50.1820">
    <property type="entry name" value="alpha/beta hydrolase"/>
    <property type="match status" value="1"/>
</dbReference>
<sequence>MASAAGVMHAAHWRPAARRSIAGHMELATIPQNSDGDAPHLVIVHGLFGSARNWGVIAKRLSDRGPVTAVDMRNHGQSPWSDSHSYADLAGDLADTIHAIGGPVDVVGHSMGGKAAMALALNRPELVRRLVVADIAPVTYSHSQMQYVEAMRAVDLSRVEKRADAAAQLAETVPEKTLQSFFTQSLDVANRAWVLNLDVLAAEMDKIVGWPDDIEGTFENPVLFLAGGDSDYVSRDHRDRIRGYFPKARFAALPGTGHWLHAEKPRDFEASVRAFLDA</sequence>
<dbReference type="SUPFAM" id="SSF53474">
    <property type="entry name" value="alpha/beta-Hydrolases"/>
    <property type="match status" value="1"/>
</dbReference>
<dbReference type="Proteomes" id="UP000019063">
    <property type="component" value="Unassembled WGS sequence"/>
</dbReference>
<dbReference type="AlphaFoldDB" id="W4HNW5"/>
<proteinExistence type="predicted"/>
<name>W4HNW5_9RHOB</name>
<keyword evidence="1 3" id="KW-0378">Hydrolase</keyword>
<organism evidence="3 4">
    <name type="scientific">Roseivivax marinus</name>
    <dbReference type="NCBI Taxonomy" id="1379903"/>
    <lineage>
        <taxon>Bacteria</taxon>
        <taxon>Pseudomonadati</taxon>
        <taxon>Pseudomonadota</taxon>
        <taxon>Alphaproteobacteria</taxon>
        <taxon>Rhodobacterales</taxon>
        <taxon>Roseobacteraceae</taxon>
        <taxon>Roseivivax</taxon>
    </lineage>
</organism>
<evidence type="ECO:0000313" key="4">
    <source>
        <dbReference type="Proteomes" id="UP000019063"/>
    </source>
</evidence>
<evidence type="ECO:0000259" key="2">
    <source>
        <dbReference type="Pfam" id="PF12697"/>
    </source>
</evidence>
<dbReference type="EMBL" id="AQQW01000003">
    <property type="protein sequence ID" value="ETW13821.1"/>
    <property type="molecule type" value="Genomic_DNA"/>
</dbReference>
<dbReference type="GO" id="GO:0016787">
    <property type="term" value="F:hydrolase activity"/>
    <property type="evidence" value="ECO:0007669"/>
    <property type="project" value="UniProtKB-KW"/>
</dbReference>
<dbReference type="PANTHER" id="PTHR46118">
    <property type="entry name" value="PROTEIN ABHD11"/>
    <property type="match status" value="1"/>
</dbReference>